<dbReference type="OrthoDB" id="7266924at2"/>
<dbReference type="RefSeq" id="WP_092956867.1">
    <property type="nucleotide sequence ID" value="NZ_FOSQ01000001.1"/>
</dbReference>
<reference evidence="3 4" key="1">
    <citation type="submission" date="2016-10" db="EMBL/GenBank/DDBJ databases">
        <authorList>
            <person name="de Groot N.N."/>
        </authorList>
    </citation>
    <scope>NUCLEOTIDE SEQUENCE [LARGE SCALE GENOMIC DNA]</scope>
    <source>
        <strain evidence="3 4">DSM 19981</strain>
    </source>
</reference>
<keyword evidence="4" id="KW-1185">Reference proteome</keyword>
<evidence type="ECO:0000256" key="2">
    <source>
        <dbReference type="SAM" id="Phobius"/>
    </source>
</evidence>
<keyword evidence="2" id="KW-0472">Membrane</keyword>
<evidence type="ECO:0000256" key="1">
    <source>
        <dbReference type="SAM" id="MobiDB-lite"/>
    </source>
</evidence>
<evidence type="ECO:0000313" key="4">
    <source>
        <dbReference type="Proteomes" id="UP000199473"/>
    </source>
</evidence>
<dbReference type="EMBL" id="FOSQ01000001">
    <property type="protein sequence ID" value="SFK30310.1"/>
    <property type="molecule type" value="Genomic_DNA"/>
</dbReference>
<accession>A0A1I3YEW2</accession>
<feature type="compositionally biased region" description="Pro residues" evidence="1">
    <location>
        <begin position="104"/>
        <end position="115"/>
    </location>
</feature>
<feature type="compositionally biased region" description="Basic and acidic residues" evidence="1">
    <location>
        <begin position="116"/>
        <end position="138"/>
    </location>
</feature>
<proteinExistence type="predicted"/>
<sequence>MLQDILAALTIPGLPDWVGLVLLVCLLLVGLAYLLMPFSVFGLKGRLDAIEAQLDEIQTDLRSLALRLPEGGRRRPALEEDWVEPPPSLRPASLHPGAESPLPRQAPPAPPPPVFPERDRNPGGSRAEPRLDWPRSPR</sequence>
<dbReference type="Proteomes" id="UP000199473">
    <property type="component" value="Unassembled WGS sequence"/>
</dbReference>
<feature type="transmembrane region" description="Helical" evidence="2">
    <location>
        <begin position="17"/>
        <end position="36"/>
    </location>
</feature>
<dbReference type="STRING" id="1123062.SAMN02745775_1011234"/>
<keyword evidence="2" id="KW-1133">Transmembrane helix</keyword>
<organism evidence="3 4">
    <name type="scientific">Falsiroseomonas stagni DSM 19981</name>
    <dbReference type="NCBI Taxonomy" id="1123062"/>
    <lineage>
        <taxon>Bacteria</taxon>
        <taxon>Pseudomonadati</taxon>
        <taxon>Pseudomonadota</taxon>
        <taxon>Alphaproteobacteria</taxon>
        <taxon>Acetobacterales</taxon>
        <taxon>Roseomonadaceae</taxon>
        <taxon>Falsiroseomonas</taxon>
    </lineage>
</organism>
<evidence type="ECO:0000313" key="3">
    <source>
        <dbReference type="EMBL" id="SFK30310.1"/>
    </source>
</evidence>
<feature type="region of interest" description="Disordered" evidence="1">
    <location>
        <begin position="75"/>
        <end position="138"/>
    </location>
</feature>
<dbReference type="AlphaFoldDB" id="A0A1I3YEW2"/>
<name>A0A1I3YEW2_9PROT</name>
<keyword evidence="2" id="KW-0812">Transmembrane</keyword>
<protein>
    <submittedName>
        <fullName evidence="3">Uncharacterized protein</fullName>
    </submittedName>
</protein>
<gene>
    <name evidence="3" type="ORF">SAMN02745775_1011234</name>
</gene>